<evidence type="ECO:0000313" key="8">
    <source>
        <dbReference type="Proteomes" id="UP000321926"/>
    </source>
</evidence>
<dbReference type="InterPro" id="IPR052162">
    <property type="entry name" value="Sensor_kinase/Photoreceptor"/>
</dbReference>
<comment type="catalytic activity">
    <reaction evidence="1">
        <text>ATP + protein L-histidine = ADP + protein N-phospho-L-histidine.</text>
        <dbReference type="EC" id="2.7.13.3"/>
    </reaction>
</comment>
<dbReference type="GO" id="GO:0000155">
    <property type="term" value="F:phosphorelay sensor kinase activity"/>
    <property type="evidence" value="ECO:0007669"/>
    <property type="project" value="InterPro"/>
</dbReference>
<name>A0A5C8II19_9BACT</name>
<dbReference type="SUPFAM" id="SSF55781">
    <property type="entry name" value="GAF domain-like"/>
    <property type="match status" value="1"/>
</dbReference>
<keyword evidence="8" id="KW-1185">Reference proteome</keyword>
<evidence type="ECO:0000256" key="4">
    <source>
        <dbReference type="ARBA" id="ARBA00022679"/>
    </source>
</evidence>
<evidence type="ECO:0000313" key="7">
    <source>
        <dbReference type="EMBL" id="TXK20967.1"/>
    </source>
</evidence>
<dbReference type="InterPro" id="IPR005467">
    <property type="entry name" value="His_kinase_dom"/>
</dbReference>
<dbReference type="InterPro" id="IPR036097">
    <property type="entry name" value="HisK_dim/P_sf"/>
</dbReference>
<dbReference type="Pfam" id="PF01590">
    <property type="entry name" value="GAF"/>
    <property type="match status" value="1"/>
</dbReference>
<dbReference type="SMART" id="SM00065">
    <property type="entry name" value="GAF"/>
    <property type="match status" value="1"/>
</dbReference>
<dbReference type="InterPro" id="IPR003661">
    <property type="entry name" value="HisK_dim/P_dom"/>
</dbReference>
<dbReference type="OrthoDB" id="9766459at2"/>
<dbReference type="InterPro" id="IPR004358">
    <property type="entry name" value="Sig_transdc_His_kin-like_C"/>
</dbReference>
<dbReference type="Pfam" id="PF02518">
    <property type="entry name" value="HATPase_c"/>
    <property type="match status" value="1"/>
</dbReference>
<dbReference type="PANTHER" id="PTHR43304:SF1">
    <property type="entry name" value="PAC DOMAIN-CONTAINING PROTEIN"/>
    <property type="match status" value="1"/>
</dbReference>
<keyword evidence="5 7" id="KW-0418">Kinase</keyword>
<dbReference type="RefSeq" id="WP_147924269.1">
    <property type="nucleotide sequence ID" value="NZ_VRTY01000187.1"/>
</dbReference>
<evidence type="ECO:0000256" key="3">
    <source>
        <dbReference type="ARBA" id="ARBA00022553"/>
    </source>
</evidence>
<dbReference type="SMART" id="SM00387">
    <property type="entry name" value="HATPase_c"/>
    <property type="match status" value="1"/>
</dbReference>
<dbReference type="Gene3D" id="3.30.450.40">
    <property type="match status" value="1"/>
</dbReference>
<dbReference type="PROSITE" id="PS50109">
    <property type="entry name" value="HIS_KIN"/>
    <property type="match status" value="1"/>
</dbReference>
<dbReference type="PANTHER" id="PTHR43304">
    <property type="entry name" value="PHYTOCHROME-LIKE PROTEIN CPH1"/>
    <property type="match status" value="1"/>
</dbReference>
<proteinExistence type="predicted"/>
<feature type="domain" description="Histidine kinase" evidence="6">
    <location>
        <begin position="190"/>
        <end position="405"/>
    </location>
</feature>
<dbReference type="Pfam" id="PF00512">
    <property type="entry name" value="HisKA"/>
    <property type="match status" value="1"/>
</dbReference>
<reference evidence="7 8" key="1">
    <citation type="submission" date="2019-08" db="EMBL/GenBank/DDBJ databases">
        <authorList>
            <person name="Shi S."/>
        </authorList>
    </citation>
    <scope>NUCLEOTIDE SEQUENCE [LARGE SCALE GENOMIC DNA]</scope>
    <source>
        <strain evidence="7 8">GY10130</strain>
    </source>
</reference>
<dbReference type="EC" id="2.7.13.3" evidence="2"/>
<dbReference type="Proteomes" id="UP000321926">
    <property type="component" value="Unassembled WGS sequence"/>
</dbReference>
<dbReference type="CDD" id="cd00075">
    <property type="entry name" value="HATPase"/>
    <property type="match status" value="1"/>
</dbReference>
<dbReference type="AlphaFoldDB" id="A0A5C8II19"/>
<comment type="caution">
    <text evidence="7">The sequence shown here is derived from an EMBL/GenBank/DDBJ whole genome shotgun (WGS) entry which is preliminary data.</text>
</comment>
<evidence type="ECO:0000256" key="5">
    <source>
        <dbReference type="ARBA" id="ARBA00022777"/>
    </source>
</evidence>
<sequence>MTDKQDELLTDMEAVRRIPIVPGMLEVICRTTGMGFAAVARVTKTRWLACSVRDEVQFGLQEGGELQIETTLCNEIRDSLEPIIFDNAAEDNQYRHHHTPRLYGLQSYISVPIVLRDGTFFGTLCAIGSKPAKVNNPTVISTFKMFAELLAFHLESLETLERTQKANLKLEDKNRLLTNANFDLDNFVYTASHDLKSPIYNIEGLLEALSEAIAKENLNRKEIEQITAYMKSSLHRLSATINDLTTIAEIDKSSAHEVSEPLDICEMVDTVKQDLHGIIASSGATITTDCTDDANILGFTRKNLKSILYNLLSNAIKYQQPGRQPVVLVKMRKDGNNTILSIADNGSGIPTDKLYNVFTMFKRFHDHVEGSGLGLYIVKRMVDNADGKITVESEQNKGTTFTIVV</sequence>
<dbReference type="EMBL" id="VRTY01000187">
    <property type="protein sequence ID" value="TXK20967.1"/>
    <property type="molecule type" value="Genomic_DNA"/>
</dbReference>
<dbReference type="InterPro" id="IPR029016">
    <property type="entry name" value="GAF-like_dom_sf"/>
</dbReference>
<dbReference type="InterPro" id="IPR003594">
    <property type="entry name" value="HATPase_dom"/>
</dbReference>
<dbReference type="Gene3D" id="1.10.287.130">
    <property type="match status" value="1"/>
</dbReference>
<evidence type="ECO:0000259" key="6">
    <source>
        <dbReference type="PROSITE" id="PS50109"/>
    </source>
</evidence>
<dbReference type="PRINTS" id="PR00344">
    <property type="entry name" value="BCTRLSENSOR"/>
</dbReference>
<dbReference type="CDD" id="cd00082">
    <property type="entry name" value="HisKA"/>
    <property type="match status" value="1"/>
</dbReference>
<keyword evidence="4" id="KW-0808">Transferase</keyword>
<dbReference type="SUPFAM" id="SSF55874">
    <property type="entry name" value="ATPase domain of HSP90 chaperone/DNA topoisomerase II/histidine kinase"/>
    <property type="match status" value="1"/>
</dbReference>
<dbReference type="SUPFAM" id="SSF47384">
    <property type="entry name" value="Homodimeric domain of signal transducing histidine kinase"/>
    <property type="match status" value="1"/>
</dbReference>
<gene>
    <name evidence="7" type="ORF">FVR03_23790</name>
</gene>
<organism evidence="7 8">
    <name type="scientific">Pontibacter qinzhouensis</name>
    <dbReference type="NCBI Taxonomy" id="2603253"/>
    <lineage>
        <taxon>Bacteria</taxon>
        <taxon>Pseudomonadati</taxon>
        <taxon>Bacteroidota</taxon>
        <taxon>Cytophagia</taxon>
        <taxon>Cytophagales</taxon>
        <taxon>Hymenobacteraceae</taxon>
        <taxon>Pontibacter</taxon>
    </lineage>
</organism>
<protein>
    <recommendedName>
        <fullName evidence="2">histidine kinase</fullName>
        <ecNumber evidence="2">2.7.13.3</ecNumber>
    </recommendedName>
</protein>
<dbReference type="Gene3D" id="3.30.565.10">
    <property type="entry name" value="Histidine kinase-like ATPase, C-terminal domain"/>
    <property type="match status" value="1"/>
</dbReference>
<keyword evidence="3" id="KW-0597">Phosphoprotein</keyword>
<dbReference type="InterPro" id="IPR003018">
    <property type="entry name" value="GAF"/>
</dbReference>
<evidence type="ECO:0000256" key="2">
    <source>
        <dbReference type="ARBA" id="ARBA00012438"/>
    </source>
</evidence>
<evidence type="ECO:0000256" key="1">
    <source>
        <dbReference type="ARBA" id="ARBA00000085"/>
    </source>
</evidence>
<accession>A0A5C8II19</accession>
<dbReference type="SMART" id="SM00388">
    <property type="entry name" value="HisKA"/>
    <property type="match status" value="1"/>
</dbReference>
<dbReference type="InterPro" id="IPR036890">
    <property type="entry name" value="HATPase_C_sf"/>
</dbReference>